<feature type="compositionally biased region" description="Basic and acidic residues" evidence="1">
    <location>
        <begin position="309"/>
        <end position="318"/>
    </location>
</feature>
<accession>A0A0N5CUL5</accession>
<dbReference type="OrthoDB" id="5842556at2759"/>
<feature type="region of interest" description="Disordered" evidence="1">
    <location>
        <begin position="286"/>
        <end position="318"/>
    </location>
</feature>
<proteinExistence type="predicted"/>
<dbReference type="EMBL" id="UYYF01004271">
    <property type="protein sequence ID" value="VDN00990.1"/>
    <property type="molecule type" value="Genomic_DNA"/>
</dbReference>
<organism evidence="4">
    <name type="scientific">Thelazia callipaeda</name>
    <name type="common">Oriental eyeworm</name>
    <name type="synonym">Parasitic nematode</name>
    <dbReference type="NCBI Taxonomy" id="103827"/>
    <lineage>
        <taxon>Eukaryota</taxon>
        <taxon>Metazoa</taxon>
        <taxon>Ecdysozoa</taxon>
        <taxon>Nematoda</taxon>
        <taxon>Chromadorea</taxon>
        <taxon>Rhabditida</taxon>
        <taxon>Spirurina</taxon>
        <taxon>Spiruromorpha</taxon>
        <taxon>Thelazioidea</taxon>
        <taxon>Thelaziidae</taxon>
        <taxon>Thelazia</taxon>
    </lineage>
</organism>
<dbReference type="Proteomes" id="UP000276776">
    <property type="component" value="Unassembled WGS sequence"/>
</dbReference>
<evidence type="ECO:0000313" key="2">
    <source>
        <dbReference type="EMBL" id="VDN00990.1"/>
    </source>
</evidence>
<dbReference type="AlphaFoldDB" id="A0A0N5CUL5"/>
<feature type="region of interest" description="Disordered" evidence="1">
    <location>
        <begin position="544"/>
        <end position="589"/>
    </location>
</feature>
<evidence type="ECO:0000313" key="4">
    <source>
        <dbReference type="WBParaSite" id="TCLT_0000396301-mRNA-1"/>
    </source>
</evidence>
<evidence type="ECO:0000313" key="3">
    <source>
        <dbReference type="Proteomes" id="UP000276776"/>
    </source>
</evidence>
<gene>
    <name evidence="2" type="ORF">TCLT_LOCUS3952</name>
</gene>
<feature type="compositionally biased region" description="Polar residues" evidence="1">
    <location>
        <begin position="560"/>
        <end position="569"/>
    </location>
</feature>
<reference evidence="4" key="1">
    <citation type="submission" date="2017-02" db="UniProtKB">
        <authorList>
            <consortium name="WormBaseParasite"/>
        </authorList>
    </citation>
    <scope>IDENTIFICATION</scope>
</reference>
<feature type="compositionally biased region" description="Basic and acidic residues" evidence="1">
    <location>
        <begin position="286"/>
        <end position="301"/>
    </location>
</feature>
<dbReference type="OMA" id="HAKMRPP"/>
<name>A0A0N5CUL5_THECL</name>
<protein>
    <submittedName>
        <fullName evidence="4">INCENP_ARK-bind domain-containing protein</fullName>
    </submittedName>
</protein>
<reference evidence="2 3" key="2">
    <citation type="submission" date="2018-11" db="EMBL/GenBank/DDBJ databases">
        <authorList>
            <consortium name="Pathogen Informatics"/>
        </authorList>
    </citation>
    <scope>NUCLEOTIDE SEQUENCE [LARGE SCALE GENOMIC DNA]</scope>
</reference>
<evidence type="ECO:0000256" key="1">
    <source>
        <dbReference type="SAM" id="MobiDB-lite"/>
    </source>
</evidence>
<dbReference type="WBParaSite" id="TCLT_0000396301-mRNA-1">
    <property type="protein sequence ID" value="TCLT_0000396301-mRNA-1"/>
    <property type="gene ID" value="TCLT_0000396301"/>
</dbReference>
<sequence>MALKSSSNHSVCSLHAIKFACNFGIFRICRSSSHSYPYPRTHTLVVIPPSRQAVENGQASLAKSRPPLNRAIPPIPESKSNDSIMTQISEKHSEIHAGSITPSTSKVSQELLLSKSVAGSISSPTTKEAQIHSQDMEKDRSLVIENSMAQNLASKTAVIVSSRSGCSNGVPRSPLMSVAHSVRSKLTKLGNRLSRTDGNQNIRASASLSSIRRDPAEIARNTSSNMQFKKSVSMETRTLLNSSCSEPNKVISSKESSRNSISKASRIPGIRFSSNNINQSTVEVYEKDSSSNREKYSEVNRSKILPTTESRDETKGSVMKGCKEHLKPQTAKDLSLLNNLRQLNKSTGAVPMKTGNCSSVKETMKPSINTAKTESVKCVEVENAEKCQIRKNDQKKSINSKQKSFIPLYTTPPRRLPVKKSDQAPLAECESSCVENSPAVEVSLTKFVPSKSDEAWKGNEENQMIAVLSPSYNEIEITSATKSVREFFPDFNNPNIFLISNKFLSSETCREWDEASSKQSLHDGKICDRKLIDIIPSGDLHNVPSVDDLGDSDGKSGDSTNEFISPTIMTSSGFTTSSGFQDSPEKSPDKEIREQFLDMTNSQVYEFLKCSVFDIAMISDGRGIKSILFKVKLKNWIGNSMWFIVTIFRIEKHACDFEKR</sequence>
<keyword evidence="3" id="KW-1185">Reference proteome</keyword>
<feature type="compositionally biased region" description="Low complexity" evidence="1">
    <location>
        <begin position="570"/>
        <end position="580"/>
    </location>
</feature>